<evidence type="ECO:0000256" key="7">
    <source>
        <dbReference type="ARBA" id="ARBA00023308"/>
    </source>
</evidence>
<keyword evidence="2" id="KW-0859">Xylose metabolism</keyword>
<reference evidence="10 11" key="1">
    <citation type="submission" date="2024-03" db="EMBL/GenBank/DDBJ databases">
        <title>Natural products discovery in diverse microorganisms through a two-stage MS feature dereplication strategy.</title>
        <authorList>
            <person name="Zhang R."/>
        </authorList>
    </citation>
    <scope>NUCLEOTIDE SEQUENCE [LARGE SCALE GENOMIC DNA]</scope>
    <source>
        <strain evidence="10 11">18930</strain>
    </source>
</reference>
<evidence type="ECO:0000256" key="5">
    <source>
        <dbReference type="ARBA" id="ARBA00022777"/>
    </source>
</evidence>
<keyword evidence="11" id="KW-1185">Reference proteome</keyword>
<evidence type="ECO:0000256" key="2">
    <source>
        <dbReference type="ARBA" id="ARBA00022629"/>
    </source>
</evidence>
<organism evidence="10 11">
    <name type="scientific">Rhodococcus sovatensis</name>
    <dbReference type="NCBI Taxonomy" id="1805840"/>
    <lineage>
        <taxon>Bacteria</taxon>
        <taxon>Bacillati</taxon>
        <taxon>Actinomycetota</taxon>
        <taxon>Actinomycetes</taxon>
        <taxon>Mycobacteriales</taxon>
        <taxon>Nocardiaceae</taxon>
        <taxon>Rhodococcus</taxon>
    </lineage>
</organism>
<dbReference type="Pfam" id="PF02782">
    <property type="entry name" value="FGGY_C"/>
    <property type="match status" value="1"/>
</dbReference>
<evidence type="ECO:0000313" key="11">
    <source>
        <dbReference type="Proteomes" id="UP001432000"/>
    </source>
</evidence>
<feature type="domain" description="Carbohydrate kinase FGGY N-terminal" evidence="8">
    <location>
        <begin position="5"/>
        <end position="233"/>
    </location>
</feature>
<sequence>MGVFAAVDLGASSGRVMLGRVENGQVRLDEVARFENRPVRLNGSLHWNIVDLYQGVLDGLRTLVDGLEGETLTSIGIDTWAVDYALLAADGSMLGIPFHYRDARNDGEHADLFLRNGIAQLPFNTVYQLLTESTDRLASAHRMLMIPDLLAYWLTGIAAGEVTNASTSGMLDPTTRQWDRELVAEVGLKPDMLPTLLVPGERIGSLRPDVAALVGSRADVVAVGTHDTASAIVAVPAESSSFAYIASGTWSLVGVEAPGPVISAAARDAGFTNEAGVDGTVRLLRNVMGLWLVQESLRQWERDGVTYSLGDLLAEAESLGGVGAVVDPDLPVFLPPGDMPSRIAEECRAAGVPVPSTPAETVRCIMDSLAAAYARSVRTAGELAGIDIETVHIVGGGSQNELLCQLTADATGLPVVAGPVEGSALGNVLVQARAAGAIAGGVAEMRHVVGRSFPLTRYLPRGADAGS</sequence>
<dbReference type="InterPro" id="IPR043129">
    <property type="entry name" value="ATPase_NBD"/>
</dbReference>
<dbReference type="EC" id="2.7.1.-" evidence="10"/>
<feature type="domain" description="Carbohydrate kinase FGGY C-terminal" evidence="9">
    <location>
        <begin position="243"/>
        <end position="435"/>
    </location>
</feature>
<accession>A0ABZ2PH02</accession>
<evidence type="ECO:0000259" key="8">
    <source>
        <dbReference type="Pfam" id="PF00370"/>
    </source>
</evidence>
<keyword evidence="7" id="KW-0684">Rhamnose metabolism</keyword>
<evidence type="ECO:0000256" key="4">
    <source>
        <dbReference type="ARBA" id="ARBA00022741"/>
    </source>
</evidence>
<evidence type="ECO:0000259" key="9">
    <source>
        <dbReference type="Pfam" id="PF02782"/>
    </source>
</evidence>
<dbReference type="Gene3D" id="3.30.420.40">
    <property type="match status" value="2"/>
</dbReference>
<dbReference type="PANTHER" id="PTHR43095:SF5">
    <property type="entry name" value="XYLULOSE KINASE"/>
    <property type="match status" value="1"/>
</dbReference>
<dbReference type="PANTHER" id="PTHR43095">
    <property type="entry name" value="SUGAR KINASE"/>
    <property type="match status" value="1"/>
</dbReference>
<dbReference type="Pfam" id="PF00370">
    <property type="entry name" value="FGGY_N"/>
    <property type="match status" value="1"/>
</dbReference>
<evidence type="ECO:0000256" key="6">
    <source>
        <dbReference type="ARBA" id="ARBA00022840"/>
    </source>
</evidence>
<comment type="similarity">
    <text evidence="1">Belongs to the FGGY kinase family.</text>
</comment>
<evidence type="ECO:0000256" key="3">
    <source>
        <dbReference type="ARBA" id="ARBA00022679"/>
    </source>
</evidence>
<evidence type="ECO:0000256" key="1">
    <source>
        <dbReference type="ARBA" id="ARBA00009156"/>
    </source>
</evidence>
<keyword evidence="3 10" id="KW-0808">Transferase</keyword>
<dbReference type="InterPro" id="IPR013449">
    <property type="entry name" value="Rhamnulokinase"/>
</dbReference>
<protein>
    <submittedName>
        <fullName evidence="10">Rhamnulokinase family protein</fullName>
        <ecNumber evidence="10">2.7.1.-</ecNumber>
    </submittedName>
</protein>
<dbReference type="InterPro" id="IPR018485">
    <property type="entry name" value="FGGY_C"/>
</dbReference>
<dbReference type="SUPFAM" id="SSF53067">
    <property type="entry name" value="Actin-like ATPase domain"/>
    <property type="match status" value="2"/>
</dbReference>
<keyword evidence="2" id="KW-0119">Carbohydrate metabolism</keyword>
<dbReference type="Proteomes" id="UP001432000">
    <property type="component" value="Chromosome"/>
</dbReference>
<dbReference type="GO" id="GO:0016740">
    <property type="term" value="F:transferase activity"/>
    <property type="evidence" value="ECO:0007669"/>
    <property type="project" value="UniProtKB-KW"/>
</dbReference>
<gene>
    <name evidence="10" type="ORF">WDS16_23955</name>
</gene>
<dbReference type="CDD" id="cd07771">
    <property type="entry name" value="ASKHA_NBD_FGGY_RhaB-like"/>
    <property type="match status" value="1"/>
</dbReference>
<proteinExistence type="inferred from homology"/>
<name>A0ABZ2PH02_9NOCA</name>
<dbReference type="EMBL" id="CP147846">
    <property type="protein sequence ID" value="WXG68224.1"/>
    <property type="molecule type" value="Genomic_DNA"/>
</dbReference>
<keyword evidence="6" id="KW-0067">ATP-binding</keyword>
<keyword evidence="5" id="KW-0418">Kinase</keyword>
<keyword evidence="4" id="KW-0547">Nucleotide-binding</keyword>
<dbReference type="RefSeq" id="WP_338888288.1">
    <property type="nucleotide sequence ID" value="NZ_CP147846.1"/>
</dbReference>
<dbReference type="InterPro" id="IPR018484">
    <property type="entry name" value="FGGY_N"/>
</dbReference>
<evidence type="ECO:0000313" key="10">
    <source>
        <dbReference type="EMBL" id="WXG68224.1"/>
    </source>
</evidence>
<dbReference type="InterPro" id="IPR050406">
    <property type="entry name" value="FGGY_Carb_Kinase"/>
</dbReference>